<name>A0A2T7P0W9_POMCA</name>
<sequence>METGLSSEAPMRVLEWAVFSAHPARLHCCFSSRDGQHTCDPQQVLDLTDPSQTEDLAVHLVSDDIVLRVNTCEELCHVVWRLQQQLLLTRVTVYHTEIASRHSVETVTIIEDDFAVLLNFSHPALSWQLAKAAHRALECMSRDRNFCLEIDLTDVLLDWYMLNRDAITSCDDIHNLRTRRTRVCVTNHSAYSHQFDCSPKWIVFLCLCWIVFVPSTLQGERIKMENEAQVDRTWRKVMAGGRTPISHTPARSSVANSTDLAGDTNPTQPHTLTPSDRDPAVVVVVAPDGEAAEPERVLKKILRYHWVSRITVLHRWLSIAISANEKWISGSIKGSGLEVDTKIAVAARGVKLTEVARGRTGVITFVLAEGT</sequence>
<organism evidence="2 3">
    <name type="scientific">Pomacea canaliculata</name>
    <name type="common">Golden apple snail</name>
    <dbReference type="NCBI Taxonomy" id="400727"/>
    <lineage>
        <taxon>Eukaryota</taxon>
        <taxon>Metazoa</taxon>
        <taxon>Spiralia</taxon>
        <taxon>Lophotrochozoa</taxon>
        <taxon>Mollusca</taxon>
        <taxon>Gastropoda</taxon>
        <taxon>Caenogastropoda</taxon>
        <taxon>Architaenioglossa</taxon>
        <taxon>Ampullarioidea</taxon>
        <taxon>Ampullariidae</taxon>
        <taxon>Pomacea</taxon>
    </lineage>
</organism>
<feature type="region of interest" description="Disordered" evidence="1">
    <location>
        <begin position="241"/>
        <end position="276"/>
    </location>
</feature>
<dbReference type="Proteomes" id="UP000245119">
    <property type="component" value="Linkage Group LG7"/>
</dbReference>
<accession>A0A2T7P0W9</accession>
<comment type="caution">
    <text evidence="2">The sequence shown here is derived from an EMBL/GenBank/DDBJ whole genome shotgun (WGS) entry which is preliminary data.</text>
</comment>
<evidence type="ECO:0000313" key="2">
    <source>
        <dbReference type="EMBL" id="PVD27070.1"/>
    </source>
</evidence>
<proteinExistence type="predicted"/>
<evidence type="ECO:0000256" key="1">
    <source>
        <dbReference type="SAM" id="MobiDB-lite"/>
    </source>
</evidence>
<dbReference type="OrthoDB" id="6264873at2759"/>
<feature type="compositionally biased region" description="Polar residues" evidence="1">
    <location>
        <begin position="245"/>
        <end position="274"/>
    </location>
</feature>
<dbReference type="EMBL" id="PZQS01000007">
    <property type="protein sequence ID" value="PVD27070.1"/>
    <property type="molecule type" value="Genomic_DNA"/>
</dbReference>
<reference evidence="2 3" key="1">
    <citation type="submission" date="2018-04" db="EMBL/GenBank/DDBJ databases">
        <title>The genome of golden apple snail Pomacea canaliculata provides insight into stress tolerance and invasive adaptation.</title>
        <authorList>
            <person name="Liu C."/>
            <person name="Liu B."/>
            <person name="Ren Y."/>
            <person name="Zhang Y."/>
            <person name="Wang H."/>
            <person name="Li S."/>
            <person name="Jiang F."/>
            <person name="Yin L."/>
            <person name="Zhang G."/>
            <person name="Qian W."/>
            <person name="Fan W."/>
        </authorList>
    </citation>
    <scope>NUCLEOTIDE SEQUENCE [LARGE SCALE GENOMIC DNA]</scope>
    <source>
        <strain evidence="2">SZHN2017</strain>
        <tissue evidence="2">Muscle</tissue>
    </source>
</reference>
<dbReference type="AlphaFoldDB" id="A0A2T7P0W9"/>
<evidence type="ECO:0000313" key="3">
    <source>
        <dbReference type="Proteomes" id="UP000245119"/>
    </source>
</evidence>
<gene>
    <name evidence="2" type="ORF">C0Q70_12220</name>
</gene>
<keyword evidence="3" id="KW-1185">Reference proteome</keyword>
<protein>
    <submittedName>
        <fullName evidence="2">Uncharacterized protein</fullName>
    </submittedName>
</protein>